<dbReference type="OrthoDB" id="10062692at2759"/>
<organism evidence="2 3">
    <name type="scientific">Holothuria leucospilota</name>
    <name type="common">Black long sea cucumber</name>
    <name type="synonym">Mertensiothuria leucospilota</name>
    <dbReference type="NCBI Taxonomy" id="206669"/>
    <lineage>
        <taxon>Eukaryota</taxon>
        <taxon>Metazoa</taxon>
        <taxon>Echinodermata</taxon>
        <taxon>Eleutherozoa</taxon>
        <taxon>Echinozoa</taxon>
        <taxon>Holothuroidea</taxon>
        <taxon>Aspidochirotacea</taxon>
        <taxon>Aspidochirotida</taxon>
        <taxon>Holothuriidae</taxon>
        <taxon>Holothuria</taxon>
    </lineage>
</organism>
<dbReference type="Proteomes" id="UP001152320">
    <property type="component" value="Chromosome 7"/>
</dbReference>
<evidence type="ECO:0000256" key="1">
    <source>
        <dbReference type="SAM" id="MobiDB-lite"/>
    </source>
</evidence>
<accession>A0A9Q1C6K5</accession>
<proteinExistence type="predicted"/>
<evidence type="ECO:0000313" key="2">
    <source>
        <dbReference type="EMBL" id="KAJ8038826.1"/>
    </source>
</evidence>
<name>A0A9Q1C6K5_HOLLE</name>
<comment type="caution">
    <text evidence="2">The sequence shown here is derived from an EMBL/GenBank/DDBJ whole genome shotgun (WGS) entry which is preliminary data.</text>
</comment>
<dbReference type="AlphaFoldDB" id="A0A9Q1C6K5"/>
<keyword evidence="3" id="KW-1185">Reference proteome</keyword>
<feature type="region of interest" description="Disordered" evidence="1">
    <location>
        <begin position="1"/>
        <end position="22"/>
    </location>
</feature>
<sequence>MAPPSTSRRNRIQDVHSTRSYHSANCDTDHSLIISNVIIKPKRLHHSKPKGLSKINIAHTGDAERTQRFISLISDICPAGPDESAETRWHHLSSTIDESATQACGMKPRKKY</sequence>
<protein>
    <submittedName>
        <fullName evidence="2">Uncharacterized protein</fullName>
    </submittedName>
</protein>
<dbReference type="EMBL" id="JAIZAY010000007">
    <property type="protein sequence ID" value="KAJ8038826.1"/>
    <property type="molecule type" value="Genomic_DNA"/>
</dbReference>
<gene>
    <name evidence="2" type="ORF">HOLleu_16366</name>
</gene>
<evidence type="ECO:0000313" key="3">
    <source>
        <dbReference type="Proteomes" id="UP001152320"/>
    </source>
</evidence>
<reference evidence="2" key="1">
    <citation type="submission" date="2021-10" db="EMBL/GenBank/DDBJ databases">
        <title>Tropical sea cucumber genome reveals ecological adaptation and Cuvierian tubules defense mechanism.</title>
        <authorList>
            <person name="Chen T."/>
        </authorList>
    </citation>
    <scope>NUCLEOTIDE SEQUENCE</scope>
    <source>
        <strain evidence="2">Nanhai2018</strain>
        <tissue evidence="2">Muscle</tissue>
    </source>
</reference>